<proteinExistence type="predicted"/>
<protein>
    <recommendedName>
        <fullName evidence="1">DinB-like domain-containing protein</fullName>
    </recommendedName>
</protein>
<feature type="domain" description="DinB-like" evidence="1">
    <location>
        <begin position="11"/>
        <end position="109"/>
    </location>
</feature>
<dbReference type="Pfam" id="PF12867">
    <property type="entry name" value="DinB_2"/>
    <property type="match status" value="1"/>
</dbReference>
<organism evidence="2 3">
    <name type="scientific">Streptomyces marokkonensis</name>
    <dbReference type="NCBI Taxonomy" id="324855"/>
    <lineage>
        <taxon>Bacteria</taxon>
        <taxon>Bacillati</taxon>
        <taxon>Actinomycetota</taxon>
        <taxon>Actinomycetes</taxon>
        <taxon>Kitasatosporales</taxon>
        <taxon>Streptomycetaceae</taxon>
        <taxon>Streptomyces</taxon>
    </lineage>
</organism>
<dbReference type="InterPro" id="IPR024775">
    <property type="entry name" value="DinB-like"/>
</dbReference>
<evidence type="ECO:0000313" key="3">
    <source>
        <dbReference type="Proteomes" id="UP001500034"/>
    </source>
</evidence>
<evidence type="ECO:0000313" key="2">
    <source>
        <dbReference type="EMBL" id="GAA3950534.1"/>
    </source>
</evidence>
<keyword evidence="3" id="KW-1185">Reference proteome</keyword>
<dbReference type="EMBL" id="BAABCQ010000001">
    <property type="protein sequence ID" value="GAA3950534.1"/>
    <property type="molecule type" value="Genomic_DNA"/>
</dbReference>
<evidence type="ECO:0000259" key="1">
    <source>
        <dbReference type="Pfam" id="PF12867"/>
    </source>
</evidence>
<accession>A0ABP7NMR3</accession>
<gene>
    <name evidence="2" type="ORF">GCM10022384_00460</name>
</gene>
<name>A0ABP7NMR3_9ACTN</name>
<comment type="caution">
    <text evidence="2">The sequence shown here is derived from an EMBL/GenBank/DDBJ whole genome shotgun (WGS) entry which is preliminary data.</text>
</comment>
<dbReference type="Proteomes" id="UP001500034">
    <property type="component" value="Unassembled WGS sequence"/>
</dbReference>
<dbReference type="SUPFAM" id="SSF109854">
    <property type="entry name" value="DinB/YfiT-like putative metalloenzymes"/>
    <property type="match status" value="1"/>
</dbReference>
<dbReference type="InterPro" id="IPR034660">
    <property type="entry name" value="DinB/YfiT-like"/>
</dbReference>
<sequence length="123" mass="13692">MPEPDPVPALTIGWVTWHTGYWWTATDRHCFRDPAPSEHEEVFWPGTAEGAVEWLRGLHEQWRALLDGLTDAELDSAERTATLPWGAGMSLGDVAGWVNVELTKNVAEIGLLRVLHGARNARP</sequence>
<reference evidence="3" key="1">
    <citation type="journal article" date="2019" name="Int. J. Syst. Evol. Microbiol.">
        <title>The Global Catalogue of Microorganisms (GCM) 10K type strain sequencing project: providing services to taxonomists for standard genome sequencing and annotation.</title>
        <authorList>
            <consortium name="The Broad Institute Genomics Platform"/>
            <consortium name="The Broad Institute Genome Sequencing Center for Infectious Disease"/>
            <person name="Wu L."/>
            <person name="Ma J."/>
        </authorList>
    </citation>
    <scope>NUCLEOTIDE SEQUENCE [LARGE SCALE GENOMIC DNA]</scope>
    <source>
        <strain evidence="3">JCM 17027</strain>
    </source>
</reference>